<evidence type="ECO:0008006" key="3">
    <source>
        <dbReference type="Google" id="ProtNLM"/>
    </source>
</evidence>
<protein>
    <recommendedName>
        <fullName evidence="3">Universal stress protein</fullName>
    </recommendedName>
</protein>
<gene>
    <name evidence="1" type="ORF">GCM10009547_37900</name>
</gene>
<evidence type="ECO:0000313" key="2">
    <source>
        <dbReference type="Proteomes" id="UP001500957"/>
    </source>
</evidence>
<name>A0ABN1H6M0_9ACTN</name>
<dbReference type="InterPro" id="IPR014729">
    <property type="entry name" value="Rossmann-like_a/b/a_fold"/>
</dbReference>
<proteinExistence type="predicted"/>
<reference evidence="1 2" key="1">
    <citation type="journal article" date="2019" name="Int. J. Syst. Evol. Microbiol.">
        <title>The Global Catalogue of Microorganisms (GCM) 10K type strain sequencing project: providing services to taxonomists for standard genome sequencing and annotation.</title>
        <authorList>
            <consortium name="The Broad Institute Genomics Platform"/>
            <consortium name="The Broad Institute Genome Sequencing Center for Infectious Disease"/>
            <person name="Wu L."/>
            <person name="Ma J."/>
        </authorList>
    </citation>
    <scope>NUCLEOTIDE SEQUENCE [LARGE SCALE GENOMIC DNA]</scope>
    <source>
        <strain evidence="1 2">JCM 10671</strain>
    </source>
</reference>
<dbReference type="EMBL" id="BAAAHE010000038">
    <property type="protein sequence ID" value="GAA0630556.1"/>
    <property type="molecule type" value="Genomic_DNA"/>
</dbReference>
<sequence length="140" mass="14454">MTVSGTKTPTSGGLLHGRVVVGLHESGHAAEALAVGFSEARRRRADLTVTVVRDGEDAGEARSLEQAVADVAAGYPDVGVATSVCVGQFAEVLVDLSGSVDLLVLGLGDRPRGLGRQDLLIASRARCPVIVVRDTPRGDL</sequence>
<dbReference type="SUPFAM" id="SSF52402">
    <property type="entry name" value="Adenine nucleotide alpha hydrolases-like"/>
    <property type="match status" value="1"/>
</dbReference>
<comment type="caution">
    <text evidence="1">The sequence shown here is derived from an EMBL/GenBank/DDBJ whole genome shotgun (WGS) entry which is preliminary data.</text>
</comment>
<dbReference type="RefSeq" id="WP_344607646.1">
    <property type="nucleotide sequence ID" value="NZ_BAAAHE010000038.1"/>
</dbReference>
<accession>A0ABN1H6M0</accession>
<dbReference type="Proteomes" id="UP001500957">
    <property type="component" value="Unassembled WGS sequence"/>
</dbReference>
<evidence type="ECO:0000313" key="1">
    <source>
        <dbReference type="EMBL" id="GAA0630556.1"/>
    </source>
</evidence>
<organism evidence="1 2">
    <name type="scientific">Sporichthya brevicatena</name>
    <dbReference type="NCBI Taxonomy" id="171442"/>
    <lineage>
        <taxon>Bacteria</taxon>
        <taxon>Bacillati</taxon>
        <taxon>Actinomycetota</taxon>
        <taxon>Actinomycetes</taxon>
        <taxon>Sporichthyales</taxon>
        <taxon>Sporichthyaceae</taxon>
        <taxon>Sporichthya</taxon>
    </lineage>
</organism>
<keyword evidence="2" id="KW-1185">Reference proteome</keyword>
<dbReference type="Gene3D" id="3.40.50.620">
    <property type="entry name" value="HUPs"/>
    <property type="match status" value="1"/>
</dbReference>